<reference evidence="2 3" key="1">
    <citation type="submission" date="2016-10" db="EMBL/GenBank/DDBJ databases">
        <authorList>
            <person name="Cai Z."/>
        </authorList>
    </citation>
    <scope>NUCLEOTIDE SEQUENCE [LARGE SCALE GENOMIC DNA]</scope>
    <source>
        <strain evidence="2 3">DSM 25227</strain>
    </source>
</reference>
<dbReference type="Proteomes" id="UP000251571">
    <property type="component" value="Unassembled WGS sequence"/>
</dbReference>
<organism evidence="2 3">
    <name type="scientific">Jannaschia seohaensis</name>
    <dbReference type="NCBI Taxonomy" id="475081"/>
    <lineage>
        <taxon>Bacteria</taxon>
        <taxon>Pseudomonadati</taxon>
        <taxon>Pseudomonadota</taxon>
        <taxon>Alphaproteobacteria</taxon>
        <taxon>Rhodobacterales</taxon>
        <taxon>Roseobacteraceae</taxon>
        <taxon>Jannaschia</taxon>
    </lineage>
</organism>
<feature type="non-terminal residue" evidence="2">
    <location>
        <position position="1"/>
    </location>
</feature>
<sequence length="369" mass="36405">TDSAAPYTTDILSLDDGQVSLQKAVTVTDGGATWEGDTAAAAASVDLGGNFIVGDDGPSVSVAADGAEPGAVYLFDGDLANGNFQGVDTDEPADGVPDADEARDGLPSPNAATVDFTGTFSTATATGADGGASATTWSLLLGAATGSAVQFSGDTLTSGGATVTWKQITEDEVYAGVINAGTGEEAEVFRLASNGDGTVTFTQKLVFDHTRTDSAAPYTTDILSLDDGQVSLQKAVTVTDGGDTWEGDTAAAAASVDLGGNFIVGDDGPSVSVAADGAEPGAVYLFDGDLANGNFQGVDTDEPADGVPDADEARDGLPSPNAATVDFTGTFSTATATGADGGASATTWSLLLGAATGSAVQFSGDTLTS</sequence>
<protein>
    <recommendedName>
        <fullName evidence="4">DUF5801 domain-containing protein</fullName>
    </recommendedName>
</protein>
<dbReference type="EMBL" id="UETC01000036">
    <property type="protein sequence ID" value="SSA52020.1"/>
    <property type="molecule type" value="Genomic_DNA"/>
</dbReference>
<proteinExistence type="predicted"/>
<feature type="compositionally biased region" description="Acidic residues" evidence="1">
    <location>
        <begin position="299"/>
        <end position="312"/>
    </location>
</feature>
<evidence type="ECO:0000313" key="3">
    <source>
        <dbReference type="Proteomes" id="UP000251571"/>
    </source>
</evidence>
<evidence type="ECO:0008006" key="4">
    <source>
        <dbReference type="Google" id="ProtNLM"/>
    </source>
</evidence>
<feature type="region of interest" description="Disordered" evidence="1">
    <location>
        <begin position="88"/>
        <end position="111"/>
    </location>
</feature>
<evidence type="ECO:0000313" key="2">
    <source>
        <dbReference type="EMBL" id="SSA52020.1"/>
    </source>
</evidence>
<dbReference type="AlphaFoldDB" id="A0A2Y9B6I9"/>
<name>A0A2Y9B6I9_9RHOB</name>
<feature type="region of interest" description="Disordered" evidence="1">
    <location>
        <begin position="297"/>
        <end position="322"/>
    </location>
</feature>
<feature type="compositionally biased region" description="Acidic residues" evidence="1">
    <location>
        <begin position="88"/>
        <end position="101"/>
    </location>
</feature>
<feature type="non-terminal residue" evidence="2">
    <location>
        <position position="369"/>
    </location>
</feature>
<accession>A0A2Y9B6I9</accession>
<evidence type="ECO:0000256" key="1">
    <source>
        <dbReference type="SAM" id="MobiDB-lite"/>
    </source>
</evidence>
<gene>
    <name evidence="2" type="ORF">SAMN05421539_1361</name>
</gene>